<dbReference type="Gene3D" id="1.10.150.130">
    <property type="match status" value="1"/>
</dbReference>
<dbReference type="EMBL" id="DROM01000056">
    <property type="protein sequence ID" value="HHH12771.1"/>
    <property type="molecule type" value="Genomic_DNA"/>
</dbReference>
<evidence type="ECO:0000256" key="1">
    <source>
        <dbReference type="ARBA" id="ARBA00008857"/>
    </source>
</evidence>
<comment type="caution">
    <text evidence="6">The sequence shown here is derived from an EMBL/GenBank/DDBJ whole genome shotgun (WGS) entry which is preliminary data.</text>
</comment>
<dbReference type="InterPro" id="IPR010998">
    <property type="entry name" value="Integrase_recombinase_N"/>
</dbReference>
<dbReference type="Proteomes" id="UP000886100">
    <property type="component" value="Unassembled WGS sequence"/>
</dbReference>
<dbReference type="Pfam" id="PF22022">
    <property type="entry name" value="Phage_int_M"/>
    <property type="match status" value="1"/>
</dbReference>
<accession>A0A7C5IY69</accession>
<evidence type="ECO:0000313" key="6">
    <source>
        <dbReference type="EMBL" id="HHH12771.1"/>
    </source>
</evidence>
<feature type="non-terminal residue" evidence="6">
    <location>
        <position position="165"/>
    </location>
</feature>
<organism evidence="6">
    <name type="scientific">Thiolapillus brandeum</name>
    <dbReference type="NCBI Taxonomy" id="1076588"/>
    <lineage>
        <taxon>Bacteria</taxon>
        <taxon>Pseudomonadati</taxon>
        <taxon>Pseudomonadota</taxon>
        <taxon>Gammaproteobacteria</taxon>
        <taxon>Chromatiales</taxon>
        <taxon>Sedimenticolaceae</taxon>
        <taxon>Thiolapillus</taxon>
    </lineage>
</organism>
<dbReference type="InterPro" id="IPR050808">
    <property type="entry name" value="Phage_Integrase"/>
</dbReference>
<evidence type="ECO:0000259" key="4">
    <source>
        <dbReference type="Pfam" id="PF13356"/>
    </source>
</evidence>
<dbReference type="Gene3D" id="3.30.160.390">
    <property type="entry name" value="Integrase, DNA-binding domain"/>
    <property type="match status" value="1"/>
</dbReference>
<gene>
    <name evidence="6" type="ORF">ENJ98_00885</name>
</gene>
<dbReference type="InterPro" id="IPR053876">
    <property type="entry name" value="Phage_int_M"/>
</dbReference>
<dbReference type="InterPro" id="IPR038488">
    <property type="entry name" value="Integrase_DNA-bd_sf"/>
</dbReference>
<evidence type="ECO:0000256" key="3">
    <source>
        <dbReference type="ARBA" id="ARBA00023125"/>
    </source>
</evidence>
<keyword evidence="3" id="KW-0238">DNA-binding</keyword>
<sequence length="165" mass="19140">MSGFHAVCVGQHEERVAMALTDMAIRAAKPRERLYKLYDERGLYLEVTPKGSKRWRFRYRHPETGKERRISLGVYPDIKLKAARKRRDEAREMVAAGIDPSDARKMEKLSRKEATEGTFLAAAQDWNENHLSKKSPGHQERTWGILRRNVLPYIGDRPIREIKAP</sequence>
<dbReference type="Pfam" id="PF13356">
    <property type="entry name" value="Arm-DNA-bind_3"/>
    <property type="match status" value="1"/>
</dbReference>
<dbReference type="GO" id="GO:0015074">
    <property type="term" value="P:DNA integration"/>
    <property type="evidence" value="ECO:0007669"/>
    <property type="project" value="UniProtKB-KW"/>
</dbReference>
<reference evidence="6" key="1">
    <citation type="journal article" date="2020" name="mSystems">
        <title>Genome- and Community-Level Interaction Insights into Carbon Utilization and Element Cycling Functions of Hydrothermarchaeota in Hydrothermal Sediment.</title>
        <authorList>
            <person name="Zhou Z."/>
            <person name="Liu Y."/>
            <person name="Xu W."/>
            <person name="Pan J."/>
            <person name="Luo Z.H."/>
            <person name="Li M."/>
        </authorList>
    </citation>
    <scope>NUCLEOTIDE SEQUENCE [LARGE SCALE GENOMIC DNA]</scope>
    <source>
        <strain evidence="6">HyVt-535</strain>
    </source>
</reference>
<keyword evidence="2" id="KW-0229">DNA integration</keyword>
<dbReference type="PANTHER" id="PTHR30629">
    <property type="entry name" value="PROPHAGE INTEGRASE"/>
    <property type="match status" value="1"/>
</dbReference>
<dbReference type="InterPro" id="IPR025166">
    <property type="entry name" value="Integrase_DNA_bind_dom"/>
</dbReference>
<dbReference type="GO" id="GO:0003677">
    <property type="term" value="F:DNA binding"/>
    <property type="evidence" value="ECO:0007669"/>
    <property type="project" value="UniProtKB-KW"/>
</dbReference>
<comment type="similarity">
    <text evidence="1">Belongs to the 'phage' integrase family.</text>
</comment>
<evidence type="ECO:0000256" key="2">
    <source>
        <dbReference type="ARBA" id="ARBA00022908"/>
    </source>
</evidence>
<dbReference type="AlphaFoldDB" id="A0A7C5IY69"/>
<dbReference type="PANTHER" id="PTHR30629:SF2">
    <property type="entry name" value="PROPHAGE INTEGRASE INTS-RELATED"/>
    <property type="match status" value="1"/>
</dbReference>
<evidence type="ECO:0000259" key="5">
    <source>
        <dbReference type="Pfam" id="PF22022"/>
    </source>
</evidence>
<proteinExistence type="inferred from homology"/>
<feature type="domain" description="Phage integrase central" evidence="5">
    <location>
        <begin position="119"/>
        <end position="165"/>
    </location>
</feature>
<name>A0A7C5IY69_9GAMM</name>
<feature type="domain" description="Integrase DNA-binding" evidence="4">
    <location>
        <begin position="20"/>
        <end position="105"/>
    </location>
</feature>
<protein>
    <submittedName>
        <fullName evidence="6">DUF4102 domain-containing protein</fullName>
    </submittedName>
</protein>